<name>A0AAD9RGZ3_9HYME</name>
<organism evidence="1 2">
    <name type="scientific">Odynerus spinipes</name>
    <dbReference type="NCBI Taxonomy" id="1348599"/>
    <lineage>
        <taxon>Eukaryota</taxon>
        <taxon>Metazoa</taxon>
        <taxon>Ecdysozoa</taxon>
        <taxon>Arthropoda</taxon>
        <taxon>Hexapoda</taxon>
        <taxon>Insecta</taxon>
        <taxon>Pterygota</taxon>
        <taxon>Neoptera</taxon>
        <taxon>Endopterygota</taxon>
        <taxon>Hymenoptera</taxon>
        <taxon>Apocrita</taxon>
        <taxon>Aculeata</taxon>
        <taxon>Vespoidea</taxon>
        <taxon>Vespidae</taxon>
        <taxon>Eumeninae</taxon>
        <taxon>Odynerus</taxon>
    </lineage>
</organism>
<reference evidence="1" key="2">
    <citation type="journal article" date="2023" name="Commun. Biol.">
        <title>Intrasexual cuticular hydrocarbon dimorphism in a wasp sheds light on hydrocarbon biosynthesis genes in Hymenoptera.</title>
        <authorList>
            <person name="Moris V.C."/>
            <person name="Podsiadlowski L."/>
            <person name="Martin S."/>
            <person name="Oeyen J.P."/>
            <person name="Donath A."/>
            <person name="Petersen M."/>
            <person name="Wilbrandt J."/>
            <person name="Misof B."/>
            <person name="Liedtke D."/>
            <person name="Thamm M."/>
            <person name="Scheiner R."/>
            <person name="Schmitt T."/>
            <person name="Niehuis O."/>
        </authorList>
    </citation>
    <scope>NUCLEOTIDE SEQUENCE</scope>
    <source>
        <strain evidence="1">GBR_01_08_01A</strain>
    </source>
</reference>
<gene>
    <name evidence="1" type="ORF">KPH14_010824</name>
</gene>
<accession>A0AAD9RGZ3</accession>
<protein>
    <submittedName>
        <fullName evidence="1">Uncharacterized protein</fullName>
    </submittedName>
</protein>
<evidence type="ECO:0000313" key="1">
    <source>
        <dbReference type="EMBL" id="KAK2579521.1"/>
    </source>
</evidence>
<dbReference type="EMBL" id="JAIFRP010000084">
    <property type="protein sequence ID" value="KAK2579521.1"/>
    <property type="molecule type" value="Genomic_DNA"/>
</dbReference>
<dbReference type="AlphaFoldDB" id="A0AAD9RGZ3"/>
<keyword evidence="2" id="KW-1185">Reference proteome</keyword>
<sequence length="85" mass="9384">MVSNDVIGNNSAIQFSTYPSPRTATTRYPRVRKTTRKASSTAVFAQSGKPEPLAPPWLSSIADTGEFRCMWTGVIMLEHYAFADV</sequence>
<reference evidence="1" key="1">
    <citation type="submission" date="2021-08" db="EMBL/GenBank/DDBJ databases">
        <authorList>
            <person name="Misof B."/>
            <person name="Oliver O."/>
            <person name="Podsiadlowski L."/>
            <person name="Donath A."/>
            <person name="Peters R."/>
            <person name="Mayer C."/>
            <person name="Rust J."/>
            <person name="Gunkel S."/>
            <person name="Lesny P."/>
            <person name="Martin S."/>
            <person name="Oeyen J.P."/>
            <person name="Petersen M."/>
            <person name="Panagiotis P."/>
            <person name="Wilbrandt J."/>
            <person name="Tanja T."/>
        </authorList>
    </citation>
    <scope>NUCLEOTIDE SEQUENCE</scope>
    <source>
        <strain evidence="1">GBR_01_08_01A</strain>
        <tissue evidence="1">Thorax + abdomen</tissue>
    </source>
</reference>
<proteinExistence type="predicted"/>
<comment type="caution">
    <text evidence="1">The sequence shown here is derived from an EMBL/GenBank/DDBJ whole genome shotgun (WGS) entry which is preliminary data.</text>
</comment>
<evidence type="ECO:0000313" key="2">
    <source>
        <dbReference type="Proteomes" id="UP001258017"/>
    </source>
</evidence>
<dbReference type="Proteomes" id="UP001258017">
    <property type="component" value="Unassembled WGS sequence"/>
</dbReference>